<organism evidence="1 2">
    <name type="scientific">Kitasatospora cystarginea</name>
    <dbReference type="NCBI Taxonomy" id="58350"/>
    <lineage>
        <taxon>Bacteria</taxon>
        <taxon>Bacillati</taxon>
        <taxon>Actinomycetota</taxon>
        <taxon>Actinomycetes</taxon>
        <taxon>Kitasatosporales</taxon>
        <taxon>Streptomycetaceae</taxon>
        <taxon>Kitasatospora</taxon>
    </lineage>
</organism>
<protein>
    <recommendedName>
        <fullName evidence="3">Integrase</fullName>
    </recommendedName>
</protein>
<evidence type="ECO:0000313" key="1">
    <source>
        <dbReference type="EMBL" id="GAA2260267.1"/>
    </source>
</evidence>
<dbReference type="EMBL" id="BAAATR010000025">
    <property type="protein sequence ID" value="GAA2260267.1"/>
    <property type="molecule type" value="Genomic_DNA"/>
</dbReference>
<proteinExistence type="predicted"/>
<comment type="caution">
    <text evidence="1">The sequence shown here is derived from an EMBL/GenBank/DDBJ whole genome shotgun (WGS) entry which is preliminary data.</text>
</comment>
<reference evidence="1 2" key="1">
    <citation type="journal article" date="2019" name="Int. J. Syst. Evol. Microbiol.">
        <title>The Global Catalogue of Microorganisms (GCM) 10K type strain sequencing project: providing services to taxonomists for standard genome sequencing and annotation.</title>
        <authorList>
            <consortium name="The Broad Institute Genomics Platform"/>
            <consortium name="The Broad Institute Genome Sequencing Center for Infectious Disease"/>
            <person name="Wu L."/>
            <person name="Ma J."/>
        </authorList>
    </citation>
    <scope>NUCLEOTIDE SEQUENCE [LARGE SCALE GENOMIC DNA]</scope>
    <source>
        <strain evidence="1 2">JCM 7356</strain>
    </source>
</reference>
<name>A0ABN3EIW9_9ACTN</name>
<dbReference type="Proteomes" id="UP001500305">
    <property type="component" value="Unassembled WGS sequence"/>
</dbReference>
<evidence type="ECO:0000313" key="2">
    <source>
        <dbReference type="Proteomes" id="UP001500305"/>
    </source>
</evidence>
<sequence length="109" mass="12513">MPRKIDGDRTVSEEAEFGLERCEGERVRESSVNQYERRLHLSTLTFWFLYGVGGTRVALPDAANDLAAEERDVVLRRTIQPQRRLRAWQASAVKRGVTRAACERLPTIR</sequence>
<gene>
    <name evidence="1" type="ORF">GCM10010430_50420</name>
</gene>
<keyword evidence="2" id="KW-1185">Reference proteome</keyword>
<evidence type="ECO:0008006" key="3">
    <source>
        <dbReference type="Google" id="ProtNLM"/>
    </source>
</evidence>
<accession>A0ABN3EIW9</accession>